<evidence type="ECO:0000313" key="1">
    <source>
        <dbReference type="EMBL" id="MBZ3887574.1"/>
    </source>
</evidence>
<organism evidence="1 2">
    <name type="scientific">Sciurus carolinensis</name>
    <name type="common">Eastern gray squirrel</name>
    <dbReference type="NCBI Taxonomy" id="30640"/>
    <lineage>
        <taxon>Eukaryota</taxon>
        <taxon>Metazoa</taxon>
        <taxon>Chordata</taxon>
        <taxon>Craniata</taxon>
        <taxon>Vertebrata</taxon>
        <taxon>Euteleostomi</taxon>
        <taxon>Mammalia</taxon>
        <taxon>Eutheria</taxon>
        <taxon>Euarchontoglires</taxon>
        <taxon>Glires</taxon>
        <taxon>Rodentia</taxon>
        <taxon>Sciuromorpha</taxon>
        <taxon>Sciuridae</taxon>
        <taxon>Sciurinae</taxon>
        <taxon>Sciurini</taxon>
        <taxon>Sciurus</taxon>
    </lineage>
</organism>
<comment type="caution">
    <text evidence="1">The sequence shown here is derived from an EMBL/GenBank/DDBJ whole genome shotgun (WGS) entry which is preliminary data.</text>
</comment>
<reference evidence="1" key="1">
    <citation type="submission" date="2020-03" db="EMBL/GenBank/DDBJ databases">
        <title>Studies in the Genomics of Life Span.</title>
        <authorList>
            <person name="Glass D."/>
        </authorList>
    </citation>
    <scope>NUCLEOTIDE SEQUENCE</scope>
    <source>
        <strain evidence="1">SUZIE</strain>
        <tissue evidence="1">Muscle</tissue>
    </source>
</reference>
<keyword evidence="2" id="KW-1185">Reference proteome</keyword>
<sequence length="73" mass="7941">MLSTSQSAGIPNCFSDSKIGNMASLSITGLQPEDEVEYYCSTWARSANVHTMLQTHGELIKPNQTNQPALGLR</sequence>
<protein>
    <submittedName>
        <fullName evidence="1">Ig lambda chain V-II region MGC</fullName>
    </submittedName>
</protein>
<gene>
    <name evidence="1" type="ORF">SUZIE_193635</name>
</gene>
<dbReference type="Gene3D" id="2.60.40.10">
    <property type="entry name" value="Immunoglobulins"/>
    <property type="match status" value="1"/>
</dbReference>
<evidence type="ECO:0000313" key="2">
    <source>
        <dbReference type="Proteomes" id="UP001166674"/>
    </source>
</evidence>
<dbReference type="AlphaFoldDB" id="A0AA41NCY4"/>
<dbReference type="InterPro" id="IPR013783">
    <property type="entry name" value="Ig-like_fold"/>
</dbReference>
<proteinExistence type="predicted"/>
<dbReference type="SUPFAM" id="SSF48726">
    <property type="entry name" value="Immunoglobulin"/>
    <property type="match status" value="1"/>
</dbReference>
<dbReference type="EMBL" id="JAATJV010416681">
    <property type="protein sequence ID" value="MBZ3887574.1"/>
    <property type="molecule type" value="Genomic_DNA"/>
</dbReference>
<dbReference type="InterPro" id="IPR036179">
    <property type="entry name" value="Ig-like_dom_sf"/>
</dbReference>
<accession>A0AA41NCY4</accession>
<dbReference type="Proteomes" id="UP001166674">
    <property type="component" value="Unassembled WGS sequence"/>
</dbReference>
<name>A0AA41NCY4_SCICA</name>